<keyword evidence="3" id="KW-1185">Reference proteome</keyword>
<dbReference type="EMBL" id="BMIY01000005">
    <property type="protein sequence ID" value="GGG57247.1"/>
    <property type="molecule type" value="Genomic_DNA"/>
</dbReference>
<evidence type="ECO:0000256" key="1">
    <source>
        <dbReference type="SAM" id="MobiDB-lite"/>
    </source>
</evidence>
<dbReference type="InterPro" id="IPR035924">
    <property type="entry name" value="FlaG-like_sf"/>
</dbReference>
<dbReference type="PANTHER" id="PTHR37166">
    <property type="entry name" value="PROTEIN FLAG"/>
    <property type="match status" value="1"/>
</dbReference>
<accession>A0A917GUL0</accession>
<reference evidence="2" key="2">
    <citation type="submission" date="2020-09" db="EMBL/GenBank/DDBJ databases">
        <authorList>
            <person name="Sun Q."/>
            <person name="Zhou Y."/>
        </authorList>
    </citation>
    <scope>NUCLEOTIDE SEQUENCE</scope>
    <source>
        <strain evidence="2">CGMCC 1.15425</strain>
    </source>
</reference>
<evidence type="ECO:0000313" key="2">
    <source>
        <dbReference type="EMBL" id="GGG57247.1"/>
    </source>
</evidence>
<dbReference type="OrthoDB" id="5741693at2"/>
<organism evidence="2 3">
    <name type="scientific">Pseudohongiella nitratireducens</name>
    <dbReference type="NCBI Taxonomy" id="1768907"/>
    <lineage>
        <taxon>Bacteria</taxon>
        <taxon>Pseudomonadati</taxon>
        <taxon>Pseudomonadota</taxon>
        <taxon>Gammaproteobacteria</taxon>
        <taxon>Pseudomonadales</taxon>
        <taxon>Pseudohongiellaceae</taxon>
        <taxon>Pseudohongiella</taxon>
    </lineage>
</organism>
<dbReference type="RefSeq" id="WP_068813043.1">
    <property type="nucleotide sequence ID" value="NZ_BMIY01000005.1"/>
</dbReference>
<dbReference type="AlphaFoldDB" id="A0A917GUL0"/>
<proteinExistence type="predicted"/>
<evidence type="ECO:0008006" key="4">
    <source>
        <dbReference type="Google" id="ProtNLM"/>
    </source>
</evidence>
<gene>
    <name evidence="2" type="ORF">GCM10011403_13070</name>
</gene>
<name>A0A917GUL0_9GAMM</name>
<dbReference type="InterPro" id="IPR005186">
    <property type="entry name" value="FlaG"/>
</dbReference>
<reference evidence="2" key="1">
    <citation type="journal article" date="2014" name="Int. J. Syst. Evol. Microbiol.">
        <title>Complete genome sequence of Corynebacterium casei LMG S-19264T (=DSM 44701T), isolated from a smear-ripened cheese.</title>
        <authorList>
            <consortium name="US DOE Joint Genome Institute (JGI-PGF)"/>
            <person name="Walter F."/>
            <person name="Albersmeier A."/>
            <person name="Kalinowski J."/>
            <person name="Ruckert C."/>
        </authorList>
    </citation>
    <scope>NUCLEOTIDE SEQUENCE</scope>
    <source>
        <strain evidence="2">CGMCC 1.15425</strain>
    </source>
</reference>
<feature type="region of interest" description="Disordered" evidence="1">
    <location>
        <begin position="1"/>
        <end position="83"/>
    </location>
</feature>
<protein>
    <recommendedName>
        <fullName evidence="4">Flagellin protein FlaG</fullName>
    </recommendedName>
</protein>
<feature type="compositionally biased region" description="Polar residues" evidence="1">
    <location>
        <begin position="36"/>
        <end position="45"/>
    </location>
</feature>
<dbReference type="Pfam" id="PF03646">
    <property type="entry name" value="FlaG"/>
    <property type="match status" value="1"/>
</dbReference>
<dbReference type="SUPFAM" id="SSF160214">
    <property type="entry name" value="FlaG-like"/>
    <property type="match status" value="1"/>
</dbReference>
<sequence>MSEISITRFEPARTARERVQSVDSVDTEVDAESGKHSGQSVNSDKQTGKESRQGKQGSKEESHAEEQPRYIVSTPEELERDTEEAVSRLNDYVQNVKRDLVFDFDPESGEPTVTVLDRESQRVLRQINSKEVLELARKLDEEESLSLFRTQV</sequence>
<evidence type="ECO:0000313" key="3">
    <source>
        <dbReference type="Proteomes" id="UP000627715"/>
    </source>
</evidence>
<dbReference type="Proteomes" id="UP000627715">
    <property type="component" value="Unassembled WGS sequence"/>
</dbReference>
<dbReference type="Gene3D" id="3.30.160.170">
    <property type="entry name" value="FlaG-like"/>
    <property type="match status" value="1"/>
</dbReference>
<feature type="compositionally biased region" description="Basic and acidic residues" evidence="1">
    <location>
        <begin position="10"/>
        <end position="20"/>
    </location>
</feature>
<feature type="compositionally biased region" description="Basic and acidic residues" evidence="1">
    <location>
        <begin position="46"/>
        <end position="68"/>
    </location>
</feature>
<comment type="caution">
    <text evidence="2">The sequence shown here is derived from an EMBL/GenBank/DDBJ whole genome shotgun (WGS) entry which is preliminary data.</text>
</comment>
<dbReference type="PANTHER" id="PTHR37166:SF1">
    <property type="entry name" value="PROTEIN FLAG"/>
    <property type="match status" value="1"/>
</dbReference>